<dbReference type="Proteomes" id="UP001176941">
    <property type="component" value="Chromosome 1"/>
</dbReference>
<evidence type="ECO:0000313" key="2">
    <source>
        <dbReference type="EMBL" id="CAI9151585.1"/>
    </source>
</evidence>
<proteinExistence type="predicted"/>
<protein>
    <submittedName>
        <fullName evidence="2">Uncharacterized protein</fullName>
    </submittedName>
</protein>
<organism evidence="2 3">
    <name type="scientific">Rangifer tarandus platyrhynchus</name>
    <name type="common">Svalbard reindeer</name>
    <dbReference type="NCBI Taxonomy" id="3082113"/>
    <lineage>
        <taxon>Eukaryota</taxon>
        <taxon>Metazoa</taxon>
        <taxon>Chordata</taxon>
        <taxon>Craniata</taxon>
        <taxon>Vertebrata</taxon>
        <taxon>Euteleostomi</taxon>
        <taxon>Mammalia</taxon>
        <taxon>Eutheria</taxon>
        <taxon>Laurasiatheria</taxon>
        <taxon>Artiodactyla</taxon>
        <taxon>Ruminantia</taxon>
        <taxon>Pecora</taxon>
        <taxon>Cervidae</taxon>
        <taxon>Odocoileinae</taxon>
        <taxon>Rangifer</taxon>
    </lineage>
</organism>
<evidence type="ECO:0000313" key="3">
    <source>
        <dbReference type="Proteomes" id="UP001176941"/>
    </source>
</evidence>
<feature type="region of interest" description="Disordered" evidence="1">
    <location>
        <begin position="90"/>
        <end position="111"/>
    </location>
</feature>
<evidence type="ECO:0000256" key="1">
    <source>
        <dbReference type="SAM" id="MobiDB-lite"/>
    </source>
</evidence>
<name>A0ABN8XQB5_RANTA</name>
<sequence length="111" mass="12161">MSGWVPSSDIFILLDRWTEEGFQLLGGEVVFMTVRTVFSLYGSVAKDPSLSSPPVYIPTSSFAYPGSQFPSFLRLLFSHFSVSSFVLASSSNSEESLISVSDPNMFSAPYP</sequence>
<accession>A0ABN8XQB5</accession>
<dbReference type="EMBL" id="OX459937">
    <property type="protein sequence ID" value="CAI9151585.1"/>
    <property type="molecule type" value="Genomic_DNA"/>
</dbReference>
<feature type="compositionally biased region" description="Low complexity" evidence="1">
    <location>
        <begin position="90"/>
        <end position="101"/>
    </location>
</feature>
<gene>
    <name evidence="2" type="ORF">MRATA1EN1_LOCUS547</name>
</gene>
<keyword evidence="3" id="KW-1185">Reference proteome</keyword>
<reference evidence="2" key="1">
    <citation type="submission" date="2023-04" db="EMBL/GenBank/DDBJ databases">
        <authorList>
            <consortium name="ELIXIR-Norway"/>
        </authorList>
    </citation>
    <scope>NUCLEOTIDE SEQUENCE [LARGE SCALE GENOMIC DNA]</scope>
</reference>